<evidence type="ECO:0000256" key="2">
    <source>
        <dbReference type="ARBA" id="ARBA00022490"/>
    </source>
</evidence>
<evidence type="ECO:0000313" key="12">
    <source>
        <dbReference type="EMBL" id="KAJ8432675.1"/>
    </source>
</evidence>
<keyword evidence="3 10" id="KW-0021">Allosteric enzyme</keyword>
<keyword evidence="6 10" id="KW-0418">Kinase</keyword>
<name>A0A9Q1Q982_9CARY</name>
<accession>A0A9Q1Q982</accession>
<feature type="domain" description="Phosphofructokinase" evidence="11">
    <location>
        <begin position="109"/>
        <end position="466"/>
    </location>
</feature>
<comment type="catalytic activity">
    <reaction evidence="9">
        <text>beta-D-fructose 6-phosphate + diphosphate = beta-D-fructose 1,6-bisphosphate + phosphate + H(+)</text>
        <dbReference type="Rhea" id="RHEA:13613"/>
        <dbReference type="ChEBI" id="CHEBI:15378"/>
        <dbReference type="ChEBI" id="CHEBI:32966"/>
        <dbReference type="ChEBI" id="CHEBI:33019"/>
        <dbReference type="ChEBI" id="CHEBI:43474"/>
        <dbReference type="ChEBI" id="CHEBI:57634"/>
        <dbReference type="EC" id="2.7.1.90"/>
    </reaction>
</comment>
<keyword evidence="7 10" id="KW-0460">Magnesium</keyword>
<dbReference type="InterPro" id="IPR011183">
    <property type="entry name" value="PfpB_PPi_PFK"/>
</dbReference>
<keyword evidence="4 10" id="KW-0808">Transferase</keyword>
<dbReference type="PRINTS" id="PR00476">
    <property type="entry name" value="PHFRCTKINASE"/>
</dbReference>
<comment type="subcellular location">
    <subcellularLocation>
        <location evidence="10">Cytoplasm</location>
    </subcellularLocation>
</comment>
<dbReference type="GO" id="GO:0006002">
    <property type="term" value="P:fructose 6-phosphate metabolic process"/>
    <property type="evidence" value="ECO:0007669"/>
    <property type="project" value="InterPro"/>
</dbReference>
<dbReference type="GO" id="GO:0015979">
    <property type="term" value="P:photosynthesis"/>
    <property type="evidence" value="ECO:0007669"/>
    <property type="project" value="TreeGrafter"/>
</dbReference>
<dbReference type="InterPro" id="IPR035966">
    <property type="entry name" value="PKF_sf"/>
</dbReference>
<keyword evidence="5 10" id="KW-0479">Metal-binding</keyword>
<dbReference type="GO" id="GO:0005829">
    <property type="term" value="C:cytosol"/>
    <property type="evidence" value="ECO:0007669"/>
    <property type="project" value="TreeGrafter"/>
</dbReference>
<proteinExistence type="inferred from homology"/>
<keyword evidence="13" id="KW-1185">Reference proteome</keyword>
<reference evidence="12" key="1">
    <citation type="submission" date="2022-04" db="EMBL/GenBank/DDBJ databases">
        <title>Carnegiea gigantea Genome sequencing and assembly v2.</title>
        <authorList>
            <person name="Copetti D."/>
            <person name="Sanderson M.J."/>
            <person name="Burquez A."/>
            <person name="Wojciechowski M.F."/>
        </authorList>
    </citation>
    <scope>NUCLEOTIDE SEQUENCE</scope>
    <source>
        <strain evidence="12">SGP5-SGP5p</strain>
        <tissue evidence="12">Aerial part</tissue>
    </source>
</reference>
<dbReference type="NCBIfam" id="NF005482">
    <property type="entry name" value="PRK07085.1"/>
    <property type="match status" value="1"/>
</dbReference>
<dbReference type="Proteomes" id="UP001153076">
    <property type="component" value="Unassembled WGS sequence"/>
</dbReference>
<comment type="caution">
    <text evidence="10">Lacks conserved residue(s) required for the propagation of feature annotation.</text>
</comment>
<evidence type="ECO:0000313" key="13">
    <source>
        <dbReference type="Proteomes" id="UP001153076"/>
    </source>
</evidence>
<organism evidence="12 13">
    <name type="scientific">Carnegiea gigantea</name>
    <dbReference type="NCBI Taxonomy" id="171969"/>
    <lineage>
        <taxon>Eukaryota</taxon>
        <taxon>Viridiplantae</taxon>
        <taxon>Streptophyta</taxon>
        <taxon>Embryophyta</taxon>
        <taxon>Tracheophyta</taxon>
        <taxon>Spermatophyta</taxon>
        <taxon>Magnoliopsida</taxon>
        <taxon>eudicotyledons</taxon>
        <taxon>Gunneridae</taxon>
        <taxon>Pentapetalae</taxon>
        <taxon>Caryophyllales</taxon>
        <taxon>Cactineae</taxon>
        <taxon>Cactaceae</taxon>
        <taxon>Cactoideae</taxon>
        <taxon>Echinocereeae</taxon>
        <taxon>Carnegiea</taxon>
    </lineage>
</organism>
<evidence type="ECO:0000256" key="5">
    <source>
        <dbReference type="ARBA" id="ARBA00022723"/>
    </source>
</evidence>
<dbReference type="OrthoDB" id="537915at2759"/>
<dbReference type="AlphaFoldDB" id="A0A9Q1Q982"/>
<comment type="pathway">
    <text evidence="10">Carbohydrate degradation; glycolysis; D-glyceraldehyde 3-phosphate and glycerone phosphate from D-glucose: step 3/4.</text>
</comment>
<comment type="activity regulation">
    <text evidence="10">Allosterically activated by fructose 2,6-bisphosphate.</text>
</comment>
<keyword evidence="8 10" id="KW-0324">Glycolysis</keyword>
<dbReference type="InterPro" id="IPR022953">
    <property type="entry name" value="ATP_PFK"/>
</dbReference>
<evidence type="ECO:0000256" key="6">
    <source>
        <dbReference type="ARBA" id="ARBA00022777"/>
    </source>
</evidence>
<dbReference type="SUPFAM" id="SSF53784">
    <property type="entry name" value="Phosphofructokinase"/>
    <property type="match status" value="1"/>
</dbReference>
<dbReference type="PANTHER" id="PTHR43650">
    <property type="entry name" value="PYROPHOSPHATE--FRUCTOSE 6-PHOSPHATE 1-PHOSPHOTRANSFERASE"/>
    <property type="match status" value="1"/>
</dbReference>
<dbReference type="GO" id="GO:0046872">
    <property type="term" value="F:metal ion binding"/>
    <property type="evidence" value="ECO:0007669"/>
    <property type="project" value="UniProtKB-KW"/>
</dbReference>
<evidence type="ECO:0000256" key="9">
    <source>
        <dbReference type="ARBA" id="ARBA00048072"/>
    </source>
</evidence>
<gene>
    <name evidence="10" type="primary">PFP-ALPHA</name>
    <name evidence="12" type="ORF">Cgig2_034001</name>
</gene>
<protein>
    <recommendedName>
        <fullName evidence="10">Pyrophosphate--fructose 6-phosphate 1-phosphotransferase subunit alpha</fullName>
        <shortName evidence="10">PFP</shortName>
    </recommendedName>
    <alternativeName>
        <fullName evidence="10">6-phosphofructokinase, pyrophosphate dependent</fullName>
    </alternativeName>
    <alternativeName>
        <fullName evidence="10">PPi-PFK</fullName>
    </alternativeName>
    <alternativeName>
        <fullName evidence="10">Pyrophosphate-dependent 6-phosphofructose-1-kinase</fullName>
    </alternativeName>
</protein>
<comment type="caution">
    <text evidence="12">The sequence shown here is derived from an EMBL/GenBank/DDBJ whole genome shotgun (WGS) entry which is preliminary data.</text>
</comment>
<dbReference type="EMBL" id="JAKOGI010000592">
    <property type="protein sequence ID" value="KAJ8432675.1"/>
    <property type="molecule type" value="Genomic_DNA"/>
</dbReference>
<comment type="similarity">
    <text evidence="10">Belongs to the phosphofructokinase type A (PFKA) family. PPi-dependent PFK group II subfamily. Clade 'Long' sub-subfamily.</text>
</comment>
<dbReference type="GO" id="GO:0047334">
    <property type="term" value="F:diphosphate-fructose-6-phosphate 1-phosphotransferase activity"/>
    <property type="evidence" value="ECO:0007669"/>
    <property type="project" value="UniProtKB-EC"/>
</dbReference>
<evidence type="ECO:0000256" key="4">
    <source>
        <dbReference type="ARBA" id="ARBA00022679"/>
    </source>
</evidence>
<sequence length="599" mass="66156">MDSDFGSPRELSDLQKQRSLYQPQVPPCLQILFDLSNILSLNDYEMGMNLQGTTVRVEYGDATTTVDPADAHSISRYFPHTYGQPLAHFLRATAKVADAQIITEHPVIRVGIVFSGRQSPGGHNVIWGLYNALKIHNKRNVLLGFLGGTEGLFAQKTLEITDEILTTYKNQGGYDLLGRTKDQIRTTEQVNAALASCEALKLDGLVIIGGVTSNTDAAQLAETFAEAKCPTKVVGVPVTLNGDLKNQFVETDVGFDTICKVNSQLISNVCTDALSAEKYYYFIRLMGRKASHVALECTLQSHPNMVILGEEVAASKLTLFDLSKQICDAVQARAEQDKYHGVILLPEGLIESIPEVYSLLQEIHGLHGEGVSMEKISSQLSPWASALFEFLPPFIRKQLLLHPESDNSAQLSQIETEKLLAHLVEAEMNKRLKEGIYKGKKFNSICHFFGYQARGSLPSKFDCDYAYAMMTVRRYSRGPGALSIGKPGIYPATVDMKGKAYELLRQNATRFLMEDIYRNPGPLQFDGPGSDAKAVSLCVEDQDYMGRIKQLQEYLDEVRAIVKPGCSQDILKAALSAMSSVTDILTVIAARPNTEQRIL</sequence>
<evidence type="ECO:0000256" key="3">
    <source>
        <dbReference type="ARBA" id="ARBA00022533"/>
    </source>
</evidence>
<dbReference type="PANTHER" id="PTHR43650:SF17">
    <property type="entry name" value="PYROPHOSPHATE--FRUCTOSE 6-PHOSPHATE 1-PHOSPHOTRANSFERASE SUBUNIT ALPHA 1"/>
    <property type="match status" value="1"/>
</dbReference>
<dbReference type="GO" id="GO:0009749">
    <property type="term" value="P:response to glucose"/>
    <property type="evidence" value="ECO:0007669"/>
    <property type="project" value="TreeGrafter"/>
</dbReference>
<dbReference type="GO" id="GO:0005524">
    <property type="term" value="F:ATP binding"/>
    <property type="evidence" value="ECO:0007669"/>
    <property type="project" value="InterPro"/>
</dbReference>
<comment type="function">
    <text evidence="10">Regulatory subunit of pyrophosphate--fructose 6-phosphate 1-phosphotransferase.</text>
</comment>
<evidence type="ECO:0000256" key="7">
    <source>
        <dbReference type="ARBA" id="ARBA00022842"/>
    </source>
</evidence>
<comment type="cofactor">
    <cofactor evidence="1">
        <name>Mg(2+)</name>
        <dbReference type="ChEBI" id="CHEBI:18420"/>
    </cofactor>
</comment>
<dbReference type="Gene3D" id="3.40.50.460">
    <property type="entry name" value="Phosphofructokinase domain"/>
    <property type="match status" value="2"/>
</dbReference>
<evidence type="ECO:0000256" key="8">
    <source>
        <dbReference type="ARBA" id="ARBA00023152"/>
    </source>
</evidence>
<dbReference type="NCBIfam" id="TIGR02477">
    <property type="entry name" value="PFKA_PPi"/>
    <property type="match status" value="1"/>
</dbReference>
<keyword evidence="2 10" id="KW-0963">Cytoplasm</keyword>
<dbReference type="Gene3D" id="3.40.50.450">
    <property type="match status" value="1"/>
</dbReference>
<comment type="subunit">
    <text evidence="10">Tetramer of two alpha (regulatory) and two beta (catalytic) chains.</text>
</comment>
<evidence type="ECO:0000256" key="1">
    <source>
        <dbReference type="ARBA" id="ARBA00001946"/>
    </source>
</evidence>
<evidence type="ECO:0000256" key="10">
    <source>
        <dbReference type="HAMAP-Rule" id="MF_03185"/>
    </source>
</evidence>
<dbReference type="Pfam" id="PF00365">
    <property type="entry name" value="PFK"/>
    <property type="match status" value="1"/>
</dbReference>
<dbReference type="InterPro" id="IPR000023">
    <property type="entry name" value="Phosphofructokinase_dom"/>
</dbReference>
<dbReference type="GO" id="GO:0003872">
    <property type="term" value="F:6-phosphofructokinase activity"/>
    <property type="evidence" value="ECO:0007669"/>
    <property type="project" value="UniProtKB-UniRule"/>
</dbReference>
<evidence type="ECO:0000259" key="11">
    <source>
        <dbReference type="Pfam" id="PF00365"/>
    </source>
</evidence>
<dbReference type="HAMAP" id="MF_01980">
    <property type="entry name" value="Phosphofructokinase_II_Long"/>
    <property type="match status" value="1"/>
</dbReference>